<dbReference type="SUPFAM" id="SSF52121">
    <property type="entry name" value="Lumazine synthase"/>
    <property type="match status" value="1"/>
</dbReference>
<evidence type="ECO:0000256" key="4">
    <source>
        <dbReference type="ARBA" id="ARBA00022619"/>
    </source>
</evidence>
<proteinExistence type="inferred from homology"/>
<comment type="similarity">
    <text evidence="2 7">Belongs to the DMRL synthase family.</text>
</comment>
<accession>D2R702</accession>
<dbReference type="PANTHER" id="PTHR21058">
    <property type="entry name" value="6,7-DIMETHYL-8-RIBITYLLUMAZINE SYNTHASE DMRL SYNTHASE LUMAZINE SYNTHASE"/>
    <property type="match status" value="1"/>
</dbReference>
<comment type="catalytic activity">
    <reaction evidence="6 7">
        <text>(2S)-2-hydroxy-3-oxobutyl phosphate + 5-amino-6-(D-ribitylamino)uracil = 6,7-dimethyl-8-(1-D-ribityl)lumazine + phosphate + 2 H2O + H(+)</text>
        <dbReference type="Rhea" id="RHEA:26152"/>
        <dbReference type="ChEBI" id="CHEBI:15377"/>
        <dbReference type="ChEBI" id="CHEBI:15378"/>
        <dbReference type="ChEBI" id="CHEBI:15934"/>
        <dbReference type="ChEBI" id="CHEBI:43474"/>
        <dbReference type="ChEBI" id="CHEBI:58201"/>
        <dbReference type="ChEBI" id="CHEBI:58830"/>
        <dbReference type="EC" id="2.5.1.78"/>
    </reaction>
</comment>
<evidence type="ECO:0000256" key="3">
    <source>
        <dbReference type="ARBA" id="ARBA00012664"/>
    </source>
</evidence>
<comment type="pathway">
    <text evidence="1 7">Cofactor biosynthesis; riboflavin biosynthesis; riboflavin from 2-hydroxy-3-oxobutyl phosphate and 5-amino-6-(D-ribitylamino)uracil: step 1/2.</text>
</comment>
<evidence type="ECO:0000256" key="7">
    <source>
        <dbReference type="HAMAP-Rule" id="MF_00178"/>
    </source>
</evidence>
<keyword evidence="9" id="KW-1185">Reference proteome</keyword>
<dbReference type="GO" id="GO:0009231">
    <property type="term" value="P:riboflavin biosynthetic process"/>
    <property type="evidence" value="ECO:0007669"/>
    <property type="project" value="UniProtKB-UniRule"/>
</dbReference>
<feature type="binding site" evidence="7">
    <location>
        <position position="114"/>
    </location>
    <ligand>
        <name>5-amino-6-(D-ribitylamino)uracil</name>
        <dbReference type="ChEBI" id="CHEBI:15934"/>
    </ligand>
</feature>
<evidence type="ECO:0000313" key="8">
    <source>
        <dbReference type="EMBL" id="ADB19205.1"/>
    </source>
</evidence>
<evidence type="ECO:0000256" key="2">
    <source>
        <dbReference type="ARBA" id="ARBA00007424"/>
    </source>
</evidence>
<feature type="binding site" evidence="7">
    <location>
        <begin position="86"/>
        <end position="87"/>
    </location>
    <ligand>
        <name>(2S)-2-hydroxy-3-oxobutyl phosphate</name>
        <dbReference type="ChEBI" id="CHEBI:58830"/>
    </ligand>
</feature>
<dbReference type="Proteomes" id="UP000001887">
    <property type="component" value="Chromosome"/>
</dbReference>
<dbReference type="HOGENOM" id="CLU_089358_1_1_0"/>
<organism evidence="8 9">
    <name type="scientific">Pirellula staleyi (strain ATCC 27377 / DSM 6068 / ICPB 4128)</name>
    <name type="common">Pirella staleyi</name>
    <dbReference type="NCBI Taxonomy" id="530564"/>
    <lineage>
        <taxon>Bacteria</taxon>
        <taxon>Pseudomonadati</taxon>
        <taxon>Planctomycetota</taxon>
        <taxon>Planctomycetia</taxon>
        <taxon>Pirellulales</taxon>
        <taxon>Pirellulaceae</taxon>
        <taxon>Pirellula</taxon>
    </lineage>
</organism>
<dbReference type="HAMAP" id="MF_00178">
    <property type="entry name" value="Lumazine_synth"/>
    <property type="match status" value="1"/>
</dbReference>
<dbReference type="EMBL" id="CP001848">
    <property type="protein sequence ID" value="ADB19205.1"/>
    <property type="molecule type" value="Genomic_DNA"/>
</dbReference>
<dbReference type="InterPro" id="IPR034964">
    <property type="entry name" value="LS"/>
</dbReference>
<dbReference type="OrthoDB" id="9809709at2"/>
<evidence type="ECO:0000256" key="1">
    <source>
        <dbReference type="ARBA" id="ARBA00004917"/>
    </source>
</evidence>
<dbReference type="KEGG" id="psl:Psta_4563"/>
<dbReference type="InterPro" id="IPR002180">
    <property type="entry name" value="LS/RS"/>
</dbReference>
<dbReference type="NCBIfam" id="TIGR00114">
    <property type="entry name" value="lumazine-synth"/>
    <property type="match status" value="1"/>
</dbReference>
<dbReference type="STRING" id="530564.Psta_4563"/>
<comment type="function">
    <text evidence="7">Catalyzes the formation of 6,7-dimethyl-8-ribityllumazine by condensation of 5-amino-6-(D-ribitylamino)uracil with 3,4-dihydroxy-2-butanone 4-phosphate. This is the penultimate step in the biosynthesis of riboflavin.</text>
</comment>
<dbReference type="EC" id="2.5.1.78" evidence="3 7"/>
<gene>
    <name evidence="7" type="primary">ribH</name>
    <name evidence="8" type="ordered locus">Psta_4563</name>
</gene>
<feature type="binding site" evidence="7">
    <location>
        <position position="23"/>
    </location>
    <ligand>
        <name>5-amino-6-(D-ribitylamino)uracil</name>
        <dbReference type="ChEBI" id="CHEBI:15934"/>
    </ligand>
</feature>
<evidence type="ECO:0000313" key="9">
    <source>
        <dbReference type="Proteomes" id="UP000001887"/>
    </source>
</evidence>
<dbReference type="CDD" id="cd09209">
    <property type="entry name" value="Lumazine_synthase-I"/>
    <property type="match status" value="1"/>
</dbReference>
<feature type="binding site" evidence="7">
    <location>
        <begin position="57"/>
        <end position="59"/>
    </location>
    <ligand>
        <name>5-amino-6-(D-ribitylamino)uracil</name>
        <dbReference type="ChEBI" id="CHEBI:15934"/>
    </ligand>
</feature>
<keyword evidence="4 7" id="KW-0686">Riboflavin biosynthesis</keyword>
<feature type="binding site" evidence="7">
    <location>
        <begin position="81"/>
        <end position="83"/>
    </location>
    <ligand>
        <name>5-amino-6-(D-ribitylamino)uracil</name>
        <dbReference type="ChEBI" id="CHEBI:15934"/>
    </ligand>
</feature>
<dbReference type="GO" id="GO:0005829">
    <property type="term" value="C:cytosol"/>
    <property type="evidence" value="ECO:0007669"/>
    <property type="project" value="TreeGrafter"/>
</dbReference>
<dbReference type="eggNOG" id="COG0054">
    <property type="taxonomic scope" value="Bacteria"/>
</dbReference>
<dbReference type="GO" id="GO:0000906">
    <property type="term" value="F:6,7-dimethyl-8-ribityllumazine synthase activity"/>
    <property type="evidence" value="ECO:0007669"/>
    <property type="project" value="UniProtKB-UniRule"/>
</dbReference>
<keyword evidence="5 7" id="KW-0808">Transferase</keyword>
<evidence type="ECO:0000256" key="6">
    <source>
        <dbReference type="ARBA" id="ARBA00048785"/>
    </source>
</evidence>
<sequence length="154" mass="16392">MHKLLTGQTGDVAGDYAIVVSRYNDSITFKLRDAAISTLTAAGVSSFSITVCEVPGAWEIPLIAKKLAATKRYAAILTLGAVIKGETTHDEHINRQVSLSLGQLSLEFGIPILFGVLTTNTLEQAIHRAGGNVGNKGEECATAALEMVRLVRKL</sequence>
<feature type="active site" description="Proton donor" evidence="7">
    <location>
        <position position="89"/>
    </location>
</feature>
<evidence type="ECO:0000256" key="5">
    <source>
        <dbReference type="ARBA" id="ARBA00022679"/>
    </source>
</evidence>
<dbReference type="GO" id="GO:0009349">
    <property type="term" value="C:riboflavin synthase complex"/>
    <property type="evidence" value="ECO:0007669"/>
    <property type="project" value="UniProtKB-UniRule"/>
</dbReference>
<protein>
    <recommendedName>
        <fullName evidence="3 7">6,7-dimethyl-8-ribityllumazine synthase</fullName>
        <shortName evidence="7">DMRL synthase</shortName>
        <shortName evidence="7">LS</shortName>
        <shortName evidence="7">Lumazine synthase</shortName>
        <ecNumber evidence="3 7">2.5.1.78</ecNumber>
    </recommendedName>
</protein>
<dbReference type="PANTHER" id="PTHR21058:SF0">
    <property type="entry name" value="6,7-DIMETHYL-8-RIBITYLLUMAZINE SYNTHASE"/>
    <property type="match status" value="1"/>
</dbReference>
<dbReference type="Gene3D" id="3.40.50.960">
    <property type="entry name" value="Lumazine/riboflavin synthase"/>
    <property type="match status" value="1"/>
</dbReference>
<dbReference type="UniPathway" id="UPA00275">
    <property type="reaction ID" value="UER00404"/>
</dbReference>
<dbReference type="Pfam" id="PF00885">
    <property type="entry name" value="DMRL_synthase"/>
    <property type="match status" value="1"/>
</dbReference>
<reference evidence="8 9" key="1">
    <citation type="journal article" date="2009" name="Stand. Genomic Sci.">
        <title>Complete genome sequence of Pirellula staleyi type strain (ATCC 27377).</title>
        <authorList>
            <person name="Clum A."/>
            <person name="Tindall B.J."/>
            <person name="Sikorski J."/>
            <person name="Ivanova N."/>
            <person name="Mavrommatis K."/>
            <person name="Lucas S."/>
            <person name="Glavina del Rio T."/>
            <person name="Nolan M."/>
            <person name="Chen F."/>
            <person name="Tice H."/>
            <person name="Pitluck S."/>
            <person name="Cheng J.F."/>
            <person name="Chertkov O."/>
            <person name="Brettin T."/>
            <person name="Han C."/>
            <person name="Detter J.C."/>
            <person name="Kuske C."/>
            <person name="Bruce D."/>
            <person name="Goodwin L."/>
            <person name="Ovchinikova G."/>
            <person name="Pati A."/>
            <person name="Mikhailova N."/>
            <person name="Chen A."/>
            <person name="Palaniappan K."/>
            <person name="Land M."/>
            <person name="Hauser L."/>
            <person name="Chang Y.J."/>
            <person name="Jeffries C.D."/>
            <person name="Chain P."/>
            <person name="Rohde M."/>
            <person name="Goker M."/>
            <person name="Bristow J."/>
            <person name="Eisen J.A."/>
            <person name="Markowitz V."/>
            <person name="Hugenholtz P."/>
            <person name="Kyrpides N.C."/>
            <person name="Klenk H.P."/>
            <person name="Lapidus A."/>
        </authorList>
    </citation>
    <scope>NUCLEOTIDE SEQUENCE [LARGE SCALE GENOMIC DNA]</scope>
    <source>
        <strain evidence="9">ATCC 27377 / DSM 6068 / ICPB 4128</strain>
    </source>
</reference>
<name>D2R702_PIRSD</name>
<feature type="binding site" evidence="7">
    <location>
        <position position="128"/>
    </location>
    <ligand>
        <name>(2S)-2-hydroxy-3-oxobutyl phosphate</name>
        <dbReference type="ChEBI" id="CHEBI:58830"/>
    </ligand>
</feature>
<dbReference type="InterPro" id="IPR036467">
    <property type="entry name" value="LS/RS_sf"/>
</dbReference>
<dbReference type="AlphaFoldDB" id="D2R702"/>